<accession>A0A061RWB0</accession>
<reference evidence="1" key="1">
    <citation type="submission" date="2014-05" db="EMBL/GenBank/DDBJ databases">
        <title>The transcriptome of the halophilic microalga Tetraselmis sp. GSL018 isolated from the Great Salt Lake, Utah.</title>
        <authorList>
            <person name="Jinkerson R.E."/>
            <person name="D'Adamo S."/>
            <person name="Posewitz M.C."/>
        </authorList>
    </citation>
    <scope>NUCLEOTIDE SEQUENCE</scope>
    <source>
        <strain evidence="1">GSL018</strain>
    </source>
</reference>
<proteinExistence type="predicted"/>
<dbReference type="EMBL" id="GBEZ01009336">
    <property type="protein sequence ID" value="JAC76243.1"/>
    <property type="molecule type" value="Transcribed_RNA"/>
</dbReference>
<dbReference type="AlphaFoldDB" id="A0A061RWB0"/>
<evidence type="ECO:0000313" key="1">
    <source>
        <dbReference type="EMBL" id="JAC76243.1"/>
    </source>
</evidence>
<organism evidence="1">
    <name type="scientific">Tetraselmis sp. GSL018</name>
    <dbReference type="NCBI Taxonomy" id="582737"/>
    <lineage>
        <taxon>Eukaryota</taxon>
        <taxon>Viridiplantae</taxon>
        <taxon>Chlorophyta</taxon>
        <taxon>core chlorophytes</taxon>
        <taxon>Chlorodendrophyceae</taxon>
        <taxon>Chlorodendrales</taxon>
        <taxon>Chlorodendraceae</taxon>
        <taxon>Tetraselmis</taxon>
    </lineage>
</organism>
<name>A0A061RWB0_9CHLO</name>
<gene>
    <name evidence="1" type="ORF">TSPGSL018_20704</name>
</gene>
<sequence>MWGWNGGAPYPPEHLHTVIADSGQEGGFRSFCCPRALGSSALTDRALLIRPKPFPGRLSA</sequence>
<protein>
    <submittedName>
        <fullName evidence="1">Uncharacterized protein</fullName>
    </submittedName>
</protein>